<keyword evidence="6" id="KW-1185">Reference proteome</keyword>
<evidence type="ECO:0000256" key="2">
    <source>
        <dbReference type="ARBA" id="ARBA00022490"/>
    </source>
</evidence>
<feature type="compositionally biased region" description="Basic and acidic residues" evidence="3">
    <location>
        <begin position="1039"/>
        <end position="1054"/>
    </location>
</feature>
<comment type="caution">
    <text evidence="5">The sequence shown here is derived from an EMBL/GenBank/DDBJ whole genome shotgun (WGS) entry which is preliminary data.</text>
</comment>
<evidence type="ECO:0000313" key="5">
    <source>
        <dbReference type="EMBL" id="KAF5389867.1"/>
    </source>
</evidence>
<feature type="region of interest" description="Disordered" evidence="3">
    <location>
        <begin position="1"/>
        <end position="21"/>
    </location>
</feature>
<feature type="compositionally biased region" description="Acidic residues" evidence="3">
    <location>
        <begin position="796"/>
        <end position="814"/>
    </location>
</feature>
<feature type="compositionally biased region" description="Low complexity" evidence="3">
    <location>
        <begin position="232"/>
        <end position="251"/>
    </location>
</feature>
<dbReference type="Proteomes" id="UP000518752">
    <property type="component" value="Unassembled WGS sequence"/>
</dbReference>
<feature type="compositionally biased region" description="Basic and acidic residues" evidence="3">
    <location>
        <begin position="1064"/>
        <end position="1087"/>
    </location>
</feature>
<proteinExistence type="predicted"/>
<evidence type="ECO:0000313" key="6">
    <source>
        <dbReference type="Proteomes" id="UP000518752"/>
    </source>
</evidence>
<feature type="compositionally biased region" description="Polar residues" evidence="3">
    <location>
        <begin position="442"/>
        <end position="458"/>
    </location>
</feature>
<protein>
    <recommendedName>
        <fullName evidence="4">Cep57 centrosome microtubule-binding domain-containing protein</fullName>
    </recommendedName>
</protein>
<feature type="compositionally biased region" description="Polar residues" evidence="3">
    <location>
        <begin position="310"/>
        <end position="319"/>
    </location>
</feature>
<feature type="compositionally biased region" description="Polar residues" evidence="3">
    <location>
        <begin position="852"/>
        <end position="877"/>
    </location>
</feature>
<evidence type="ECO:0000256" key="3">
    <source>
        <dbReference type="SAM" id="MobiDB-lite"/>
    </source>
</evidence>
<evidence type="ECO:0000256" key="1">
    <source>
        <dbReference type="ARBA" id="ARBA00004496"/>
    </source>
</evidence>
<accession>A0A8H5HUS1</accession>
<feature type="domain" description="Cep57 centrosome microtubule-binding" evidence="4">
    <location>
        <begin position="1086"/>
        <end position="1159"/>
    </location>
</feature>
<dbReference type="Pfam" id="PF06657">
    <property type="entry name" value="Cep57_MT_bd"/>
    <property type="match status" value="1"/>
</dbReference>
<dbReference type="AlphaFoldDB" id="A0A8H5HUS1"/>
<comment type="subcellular location">
    <subcellularLocation>
        <location evidence="1">Cytoplasm</location>
    </subcellularLocation>
</comment>
<feature type="compositionally biased region" description="Basic and acidic residues" evidence="3">
    <location>
        <begin position="735"/>
        <end position="745"/>
    </location>
</feature>
<feature type="compositionally biased region" description="Basic and acidic residues" evidence="3">
    <location>
        <begin position="989"/>
        <end position="1010"/>
    </location>
</feature>
<feature type="region of interest" description="Disordered" evidence="3">
    <location>
        <begin position="142"/>
        <end position="210"/>
    </location>
</feature>
<dbReference type="OrthoDB" id="76453at2759"/>
<name>A0A8H5HUS1_9AGAR</name>
<feature type="compositionally biased region" description="Low complexity" evidence="3">
    <location>
        <begin position="1184"/>
        <end position="1193"/>
    </location>
</feature>
<feature type="region of interest" description="Disordered" evidence="3">
    <location>
        <begin position="229"/>
        <end position="459"/>
    </location>
</feature>
<feature type="region of interest" description="Disordered" evidence="3">
    <location>
        <begin position="1168"/>
        <end position="1202"/>
    </location>
</feature>
<feature type="compositionally biased region" description="Basic and acidic residues" evidence="3">
    <location>
        <begin position="360"/>
        <end position="371"/>
    </location>
</feature>
<organism evidence="5 6">
    <name type="scientific">Collybiopsis confluens</name>
    <dbReference type="NCBI Taxonomy" id="2823264"/>
    <lineage>
        <taxon>Eukaryota</taxon>
        <taxon>Fungi</taxon>
        <taxon>Dikarya</taxon>
        <taxon>Basidiomycota</taxon>
        <taxon>Agaricomycotina</taxon>
        <taxon>Agaricomycetes</taxon>
        <taxon>Agaricomycetidae</taxon>
        <taxon>Agaricales</taxon>
        <taxon>Marasmiineae</taxon>
        <taxon>Omphalotaceae</taxon>
        <taxon>Collybiopsis</taxon>
    </lineage>
</organism>
<feature type="compositionally biased region" description="Polar residues" evidence="3">
    <location>
        <begin position="374"/>
        <end position="393"/>
    </location>
</feature>
<feature type="compositionally biased region" description="Basic and acidic residues" evidence="3">
    <location>
        <begin position="782"/>
        <end position="795"/>
    </location>
</feature>
<feature type="compositionally biased region" description="Low complexity" evidence="3">
    <location>
        <begin position="746"/>
        <end position="760"/>
    </location>
</feature>
<dbReference type="EMBL" id="JAACJN010000019">
    <property type="protein sequence ID" value="KAF5389867.1"/>
    <property type="molecule type" value="Genomic_DNA"/>
</dbReference>
<feature type="compositionally biased region" description="Polar residues" evidence="3">
    <location>
        <begin position="821"/>
        <end position="830"/>
    </location>
</feature>
<feature type="compositionally biased region" description="Acidic residues" evidence="3">
    <location>
        <begin position="1022"/>
        <end position="1038"/>
    </location>
</feature>
<feature type="compositionally biased region" description="Polar residues" evidence="3">
    <location>
        <begin position="8"/>
        <end position="18"/>
    </location>
</feature>
<dbReference type="GO" id="GO:0008017">
    <property type="term" value="F:microtubule binding"/>
    <property type="evidence" value="ECO:0007669"/>
    <property type="project" value="InterPro"/>
</dbReference>
<feature type="compositionally biased region" description="Basic and acidic residues" evidence="3">
    <location>
        <begin position="168"/>
        <end position="181"/>
    </location>
</feature>
<feature type="compositionally biased region" description="Basic and acidic residues" evidence="3">
    <location>
        <begin position="961"/>
        <end position="978"/>
    </location>
</feature>
<feature type="compositionally biased region" description="Basic and acidic residues" evidence="3">
    <location>
        <begin position="252"/>
        <end position="265"/>
    </location>
</feature>
<feature type="region of interest" description="Disordered" evidence="3">
    <location>
        <begin position="735"/>
        <end position="1088"/>
    </location>
</feature>
<feature type="compositionally biased region" description="Basic and acidic residues" evidence="3">
    <location>
        <begin position="884"/>
        <end position="915"/>
    </location>
</feature>
<feature type="region of interest" description="Disordered" evidence="3">
    <location>
        <begin position="584"/>
        <end position="610"/>
    </location>
</feature>
<sequence>MKPRPTHTRATATSNSFELSHPGILGDALEQNRIQLEQNLNHLDADFSYRASSQGDFVENHGRGRRGTKGGFEFDDDASIEYPRHREHSQHGDSFIHSGRGDVWSYGAYADADEDDYDGINPYGGETMSTAAHHASALTLTTGLGGGRGQRRNTGDISQISLSGAEYDPDRPLDHLLRSRDPNSGLSIFDLDPSRSKYSAPGPGSGFDIDPLVVDSTAELDKILESGYAPHPSAGFRPSSPSASSASSSSDSEGKERHRITDSLRRVSFSPKRPRVATPRTNSARHGPSPLARQASLPPEEMPTPKARQISATSTTKRYSTLADPNPTPTTQQAHVQPQVRLQPPTPSNSTSSKPFNIGDGDRDRDRDVAARRYNQSTADSLYTNGDLSNDASSVGYAPGTRSSAGTGTPAPKRGTAARSSALHHTPKISSSTHRRDVSHAHNPSFSASHNISTNSNGKLHLPDVTGLTSAVESPARPALRGGTGLKQNYLYPYKGSSEPREVEVRLLTLMNTIQDKLSHLEDENGISRRRVRELEWELEECKREVVKERTRVEQAIFSAKAQTGKASEREQELERALADAKKKAAKGKARATREARDGSMSINNGNGEGMHAMDASVRYKEVIEEKKALESLITTLRSHLTRLTSELSSHQELLHQLFALRESDLSDIRKLKSDTAALNSLRDDLENIKLGARAESAETLEGRAEEIERLRVEVERLGGEVEVLRGVVEEGLRERRMKAKDRSKTSSSNRSVDSNDSDSAQAEASRFDGTRPSEQGDLGDEEIHGEEAEDHEERDTDEEDEEEEEEEGEEPEPFDPMSIPGSSRASNIIDQDKERTLPNQTIRTDHATLGTLGTSRAPTPKLNSDSPVPGSTSTRSLYMDDDELKRIMNDVEERRSKSELELSGAEKSHFDSRFLHPSASISQSSPVINAPRPEAPTPSRHAHRSKAKDAEEPEPFPQIRGERLEKLFFSARDHDEQTCTTCRRHRGGGREDDLAEYPRFKGNGRDALSHHHQHHPRGDDDREEDEGFGEGSDEASDLDTKKRLEKRLGKQRDPGLSILGPSRYRDGRNGGYRRGGEGKDSYEKRKNLPQQTILARVIRELEDDFTHYKSVYIELADQYKDMDPVSDVRRRNLLARHLKEVVDILEQKGDQIASLYDLLTFKDKPDIGRPASEPQIHHQPSTQAAAQALRAAGMKRHPTFA</sequence>
<gene>
    <name evidence="5" type="ORF">D9757_003632</name>
</gene>
<dbReference type="GO" id="GO:0005737">
    <property type="term" value="C:cytoplasm"/>
    <property type="evidence" value="ECO:0007669"/>
    <property type="project" value="UniProtKB-SubCell"/>
</dbReference>
<evidence type="ECO:0000259" key="4">
    <source>
        <dbReference type="Pfam" id="PF06657"/>
    </source>
</evidence>
<dbReference type="InterPro" id="IPR024957">
    <property type="entry name" value="Cep57_MT-bd_dom"/>
</dbReference>
<reference evidence="5 6" key="1">
    <citation type="journal article" date="2020" name="ISME J.">
        <title>Uncovering the hidden diversity of litter-decomposition mechanisms in mushroom-forming fungi.</title>
        <authorList>
            <person name="Floudas D."/>
            <person name="Bentzer J."/>
            <person name="Ahren D."/>
            <person name="Johansson T."/>
            <person name="Persson P."/>
            <person name="Tunlid A."/>
        </authorList>
    </citation>
    <scope>NUCLEOTIDE SEQUENCE [LARGE SCALE GENOMIC DNA]</scope>
    <source>
        <strain evidence="5 6">CBS 406.79</strain>
    </source>
</reference>
<keyword evidence="2" id="KW-0963">Cytoplasm</keyword>